<dbReference type="SFLD" id="SFLDG01102">
    <property type="entry name" value="Uncharacterised_Radical_SAM_Su"/>
    <property type="match status" value="1"/>
</dbReference>
<keyword evidence="5" id="KW-0411">Iron-sulfur</keyword>
<dbReference type="InterPro" id="IPR023874">
    <property type="entry name" value="DNA_rSAM_put"/>
</dbReference>
<accession>A0A0F6SEV3</accession>
<name>A0A0F6SEV3_9BACT</name>
<dbReference type="RefSeq" id="WP_053233070.1">
    <property type="nucleotide sequence ID" value="NZ_CP011125.1"/>
</dbReference>
<keyword evidence="3" id="KW-0479">Metal-binding</keyword>
<dbReference type="CDD" id="cd01335">
    <property type="entry name" value="Radical_SAM"/>
    <property type="match status" value="1"/>
</dbReference>
<organism evidence="6 7">
    <name type="scientific">Sandaracinus amylolyticus</name>
    <dbReference type="NCBI Taxonomy" id="927083"/>
    <lineage>
        <taxon>Bacteria</taxon>
        <taxon>Pseudomonadati</taxon>
        <taxon>Myxococcota</taxon>
        <taxon>Polyangia</taxon>
        <taxon>Polyangiales</taxon>
        <taxon>Sandaracinaceae</taxon>
        <taxon>Sandaracinus</taxon>
    </lineage>
</organism>
<dbReference type="NCBIfam" id="TIGR03916">
    <property type="entry name" value="rSAM_link_UDG"/>
    <property type="match status" value="1"/>
</dbReference>
<dbReference type="InterPro" id="IPR051675">
    <property type="entry name" value="Endo/Exo/Phosphatase_dom_1"/>
</dbReference>
<comment type="cofactor">
    <cofactor evidence="1">
        <name>[4Fe-4S] cluster</name>
        <dbReference type="ChEBI" id="CHEBI:49883"/>
    </cofactor>
</comment>
<dbReference type="AlphaFoldDB" id="A0A0F6SEV3"/>
<dbReference type="InterPro" id="IPR013785">
    <property type="entry name" value="Aldolase_TIM"/>
</dbReference>
<evidence type="ECO:0000313" key="6">
    <source>
        <dbReference type="EMBL" id="AKF05844.1"/>
    </source>
</evidence>
<dbReference type="PANTHER" id="PTHR21180">
    <property type="entry name" value="ENDONUCLEASE/EXONUCLEASE/PHOSPHATASE FAMILY DOMAIN-CONTAINING PROTEIN 1"/>
    <property type="match status" value="1"/>
</dbReference>
<dbReference type="SUPFAM" id="SSF47781">
    <property type="entry name" value="RuvA domain 2-like"/>
    <property type="match status" value="1"/>
</dbReference>
<dbReference type="STRING" id="927083.DB32_002993"/>
<dbReference type="KEGG" id="samy:DB32_002993"/>
<evidence type="ECO:0000256" key="3">
    <source>
        <dbReference type="ARBA" id="ARBA00022723"/>
    </source>
</evidence>
<evidence type="ECO:0000256" key="4">
    <source>
        <dbReference type="ARBA" id="ARBA00023004"/>
    </source>
</evidence>
<protein>
    <submittedName>
        <fullName evidence="6">Biotin synthase related domain containing protein</fullName>
    </submittedName>
</protein>
<evidence type="ECO:0000313" key="7">
    <source>
        <dbReference type="Proteomes" id="UP000034883"/>
    </source>
</evidence>
<dbReference type="GO" id="GO:0051536">
    <property type="term" value="F:iron-sulfur cluster binding"/>
    <property type="evidence" value="ECO:0007669"/>
    <property type="project" value="UniProtKB-KW"/>
</dbReference>
<sequence length="406" mass="45353">METRRKLAILADAAKYDASCASSGASGTREGKVGGVAPSGICHSRTPDGRCVSLLRVLLTNHCIWDCRYCVNRASSDVPRATFEIDEVVALTLDFHRRNLVEGLFLSSGVLKSADHTMERMVEVARRLREDHGFRGYVHLKVVPGASEALLLRAGAYADRVSCNVELPTEGDLAKLAPEKRHDVIETAMSTVRDHVDAAKDDARAPAFAPAGQSTQMIVGATPAPDRAVLVTADRLYREQRLRRVYYTAYSPIPHPDARLPSRAAPRMREHRLYQADWLLRFYGFALDEIVPPEQADLELAIDPKLAWALRHREVFPIDVNVAPRELLLRVPGLGRRVVDRMIGARRHRTLRWEDLGALKVPARARPFVRTAEGADVASRWLDRVDLRARIAKDEPEQLSLFEGRA</sequence>
<dbReference type="Gene3D" id="3.20.20.70">
    <property type="entry name" value="Aldolase class I"/>
    <property type="match status" value="1"/>
</dbReference>
<dbReference type="InterPro" id="IPR010994">
    <property type="entry name" value="RuvA_2-like"/>
</dbReference>
<gene>
    <name evidence="6" type="ORF">DB32_002993</name>
</gene>
<dbReference type="InterPro" id="IPR007197">
    <property type="entry name" value="rSAM"/>
</dbReference>
<dbReference type="EMBL" id="CP011125">
    <property type="protein sequence ID" value="AKF05844.1"/>
    <property type="molecule type" value="Genomic_DNA"/>
</dbReference>
<dbReference type="PANTHER" id="PTHR21180:SF9">
    <property type="entry name" value="TYPE II SECRETION SYSTEM PROTEIN K"/>
    <property type="match status" value="1"/>
</dbReference>
<keyword evidence="2" id="KW-0949">S-adenosyl-L-methionine</keyword>
<dbReference type="InterPro" id="IPR058240">
    <property type="entry name" value="rSAM_sf"/>
</dbReference>
<evidence type="ECO:0000256" key="2">
    <source>
        <dbReference type="ARBA" id="ARBA00022691"/>
    </source>
</evidence>
<dbReference type="GO" id="GO:0003824">
    <property type="term" value="F:catalytic activity"/>
    <property type="evidence" value="ECO:0007669"/>
    <property type="project" value="InterPro"/>
</dbReference>
<dbReference type="SUPFAM" id="SSF102114">
    <property type="entry name" value="Radical SAM enzymes"/>
    <property type="match status" value="1"/>
</dbReference>
<dbReference type="GO" id="GO:0046872">
    <property type="term" value="F:metal ion binding"/>
    <property type="evidence" value="ECO:0007669"/>
    <property type="project" value="UniProtKB-KW"/>
</dbReference>
<dbReference type="Proteomes" id="UP000034883">
    <property type="component" value="Chromosome"/>
</dbReference>
<keyword evidence="4" id="KW-0408">Iron</keyword>
<keyword evidence="7" id="KW-1185">Reference proteome</keyword>
<evidence type="ECO:0000256" key="5">
    <source>
        <dbReference type="ARBA" id="ARBA00023014"/>
    </source>
</evidence>
<evidence type="ECO:0000256" key="1">
    <source>
        <dbReference type="ARBA" id="ARBA00001966"/>
    </source>
</evidence>
<reference evidence="6 7" key="1">
    <citation type="submission" date="2015-03" db="EMBL/GenBank/DDBJ databases">
        <title>Genome assembly of Sandaracinus amylolyticus DSM 53668.</title>
        <authorList>
            <person name="Sharma G."/>
            <person name="Subramanian S."/>
        </authorList>
    </citation>
    <scope>NUCLEOTIDE SEQUENCE [LARGE SCALE GENOMIC DNA]</scope>
    <source>
        <strain evidence="6 7">DSM 53668</strain>
    </source>
</reference>
<proteinExistence type="predicted"/>
<dbReference type="SFLD" id="SFLDS00029">
    <property type="entry name" value="Radical_SAM"/>
    <property type="match status" value="1"/>
</dbReference>